<evidence type="ECO:0000313" key="25">
    <source>
        <dbReference type="Proteomes" id="UP001501757"/>
    </source>
</evidence>
<evidence type="ECO:0000256" key="2">
    <source>
        <dbReference type="ARBA" id="ARBA00004371"/>
    </source>
</evidence>
<dbReference type="Proteomes" id="UP001501757">
    <property type="component" value="Unassembled WGS sequence"/>
</dbReference>
<keyword evidence="12" id="KW-0256">Endoplasmic reticulum</keyword>
<accession>A0ABN0XR16</accession>
<evidence type="ECO:0000256" key="1">
    <source>
        <dbReference type="ARBA" id="ARBA00004240"/>
    </source>
</evidence>
<feature type="compositionally biased region" description="Basic and acidic residues" evidence="21">
    <location>
        <begin position="535"/>
        <end position="554"/>
    </location>
</feature>
<feature type="chain" id="PRO_5045980669" description="Carboxypeptidase Q" evidence="22">
    <location>
        <begin position="19"/>
        <end position="561"/>
    </location>
</feature>
<dbReference type="EMBL" id="BAAAEI010000023">
    <property type="protein sequence ID" value="GAA0370716.1"/>
    <property type="molecule type" value="Genomic_DNA"/>
</dbReference>
<evidence type="ECO:0000256" key="9">
    <source>
        <dbReference type="ARBA" id="ARBA00022723"/>
    </source>
</evidence>
<sequence>MKRFLLPLACLSAGVAQAGADLDMANKIRSEGFYNSHVMHTLEHLTDKIGSRLTNSPQMDQANRWTLEQLKAWGLENAYLDPFEFGRGWSHDSALINLVSPRDESLHGIPVAWTPGTQGKVEGEVMLFDAVTEADLQKYQGKLKGKVLLMGEQPPIGKPKTIIFERHDSKKLEELKEFDPSRPASHEGWMTPIRKDDRLQRYQFGKVLDAFLAKEKVAAVIYRSSRQGGLVRVFGKSHKVGESFPVPAMIIEQEDYSLLQRMLDRNETPKLALDIKARFHDEHTDAYNTIAEIPGSDSNPEVVMVGGHLDSWHASDGAVDNGVGVAVAMEAVRILKALDVKPKRTIRIALWSGEEQGLHGSRAYVEEHFATRPQPQDKAERALPRYLWKSPGWPIETKPDYDKLSVYFNMDNGSGRFRGIYTEGNVAVKPLFSKWFSPYTDLSTGAVSNLSTGGTDHESFDDVGLPGFQFIQDPLDYSTRLHHTHIDSIDHVIEDDLKQASVIMAGFLYEAAMADERVPRKPIPAAPSQLKQQRLKLETEKERRQRERDARQVLDTKAYGI</sequence>
<dbReference type="Pfam" id="PF04389">
    <property type="entry name" value="Peptidase_M28"/>
    <property type="match status" value="1"/>
</dbReference>
<keyword evidence="25" id="KW-1185">Reference proteome</keyword>
<evidence type="ECO:0000256" key="14">
    <source>
        <dbReference type="ARBA" id="ARBA00023034"/>
    </source>
</evidence>
<evidence type="ECO:0000256" key="7">
    <source>
        <dbReference type="ARBA" id="ARBA00022645"/>
    </source>
</evidence>
<evidence type="ECO:0000256" key="4">
    <source>
        <dbReference type="ARBA" id="ARBA00004613"/>
    </source>
</evidence>
<keyword evidence="16" id="KW-0865">Zymogen</keyword>
<keyword evidence="15" id="KW-0482">Metalloprotease</keyword>
<evidence type="ECO:0000256" key="22">
    <source>
        <dbReference type="SAM" id="SignalP"/>
    </source>
</evidence>
<proteinExistence type="predicted"/>
<keyword evidence="14" id="KW-0333">Golgi apparatus</keyword>
<evidence type="ECO:0000256" key="3">
    <source>
        <dbReference type="ARBA" id="ARBA00004555"/>
    </source>
</evidence>
<evidence type="ECO:0000256" key="16">
    <source>
        <dbReference type="ARBA" id="ARBA00023145"/>
    </source>
</evidence>
<evidence type="ECO:0000256" key="21">
    <source>
        <dbReference type="SAM" id="MobiDB-lite"/>
    </source>
</evidence>
<dbReference type="PANTHER" id="PTHR12053">
    <property type="entry name" value="PROTEASE FAMILY M28 PLASMA GLUTAMATE CARBOXYPEPTIDASE-RELATED"/>
    <property type="match status" value="1"/>
</dbReference>
<evidence type="ECO:0000256" key="5">
    <source>
        <dbReference type="ARBA" id="ARBA00014116"/>
    </source>
</evidence>
<keyword evidence="10 22" id="KW-0732">Signal</keyword>
<evidence type="ECO:0000256" key="15">
    <source>
        <dbReference type="ARBA" id="ARBA00023049"/>
    </source>
</evidence>
<gene>
    <name evidence="24" type="ORF">GCM10009092_38780</name>
</gene>
<evidence type="ECO:0000256" key="10">
    <source>
        <dbReference type="ARBA" id="ARBA00022729"/>
    </source>
</evidence>
<evidence type="ECO:0000256" key="6">
    <source>
        <dbReference type="ARBA" id="ARBA00022525"/>
    </source>
</evidence>
<evidence type="ECO:0000256" key="18">
    <source>
        <dbReference type="ARBA" id="ARBA00023228"/>
    </source>
</evidence>
<dbReference type="PANTHER" id="PTHR12053:SF3">
    <property type="entry name" value="CARBOXYPEPTIDASE Q"/>
    <property type="match status" value="1"/>
</dbReference>
<organism evidence="24 25">
    <name type="scientific">Bowmanella denitrificans</name>
    <dbReference type="NCBI Taxonomy" id="366582"/>
    <lineage>
        <taxon>Bacteria</taxon>
        <taxon>Pseudomonadati</taxon>
        <taxon>Pseudomonadota</taxon>
        <taxon>Gammaproteobacteria</taxon>
        <taxon>Alteromonadales</taxon>
        <taxon>Alteromonadaceae</taxon>
        <taxon>Bowmanella</taxon>
    </lineage>
</organism>
<dbReference type="SUPFAM" id="SSF53187">
    <property type="entry name" value="Zn-dependent exopeptidases"/>
    <property type="match status" value="1"/>
</dbReference>
<name>A0ABN0XR16_9ALTE</name>
<evidence type="ECO:0000313" key="24">
    <source>
        <dbReference type="EMBL" id="GAA0370716.1"/>
    </source>
</evidence>
<dbReference type="InterPro" id="IPR039866">
    <property type="entry name" value="CPQ"/>
</dbReference>
<keyword evidence="13" id="KW-0862">Zinc</keyword>
<evidence type="ECO:0000256" key="17">
    <source>
        <dbReference type="ARBA" id="ARBA00023180"/>
    </source>
</evidence>
<protein>
    <recommendedName>
        <fullName evidence="5">Carboxypeptidase Q</fullName>
    </recommendedName>
    <alternativeName>
        <fullName evidence="20">Plasma glutamate carboxypeptidase</fullName>
    </alternativeName>
</protein>
<evidence type="ECO:0000256" key="8">
    <source>
        <dbReference type="ARBA" id="ARBA00022670"/>
    </source>
</evidence>
<dbReference type="RefSeq" id="WP_343847127.1">
    <property type="nucleotide sequence ID" value="NZ_BAAAEI010000023.1"/>
</dbReference>
<keyword evidence="17" id="KW-0325">Glycoprotein</keyword>
<feature type="signal peptide" evidence="22">
    <location>
        <begin position="1"/>
        <end position="18"/>
    </location>
</feature>
<comment type="subcellular location">
    <subcellularLocation>
        <location evidence="1">Endoplasmic reticulum</location>
    </subcellularLocation>
    <subcellularLocation>
        <location evidence="3">Golgi apparatus</location>
    </subcellularLocation>
    <subcellularLocation>
        <location evidence="2">Lysosome</location>
    </subcellularLocation>
    <subcellularLocation>
        <location evidence="4">Secreted</location>
    </subcellularLocation>
</comment>
<evidence type="ECO:0000256" key="11">
    <source>
        <dbReference type="ARBA" id="ARBA00022801"/>
    </source>
</evidence>
<keyword evidence="18" id="KW-0458">Lysosome</keyword>
<keyword evidence="9" id="KW-0479">Metal-binding</keyword>
<evidence type="ECO:0000256" key="19">
    <source>
        <dbReference type="ARBA" id="ARBA00025833"/>
    </source>
</evidence>
<comment type="caution">
    <text evidence="24">The sequence shown here is derived from an EMBL/GenBank/DDBJ whole genome shotgun (WGS) entry which is preliminary data.</text>
</comment>
<evidence type="ECO:0000256" key="20">
    <source>
        <dbReference type="ARBA" id="ARBA00033328"/>
    </source>
</evidence>
<keyword evidence="11" id="KW-0378">Hydrolase</keyword>
<evidence type="ECO:0000256" key="12">
    <source>
        <dbReference type="ARBA" id="ARBA00022824"/>
    </source>
</evidence>
<reference evidence="24 25" key="1">
    <citation type="journal article" date="2019" name="Int. J. Syst. Evol. Microbiol.">
        <title>The Global Catalogue of Microorganisms (GCM) 10K type strain sequencing project: providing services to taxonomists for standard genome sequencing and annotation.</title>
        <authorList>
            <consortium name="The Broad Institute Genomics Platform"/>
            <consortium name="The Broad Institute Genome Sequencing Center for Infectious Disease"/>
            <person name="Wu L."/>
            <person name="Ma J."/>
        </authorList>
    </citation>
    <scope>NUCLEOTIDE SEQUENCE [LARGE SCALE GENOMIC DNA]</scope>
    <source>
        <strain evidence="24 25">JCM 13378</strain>
    </source>
</reference>
<evidence type="ECO:0000259" key="23">
    <source>
        <dbReference type="Pfam" id="PF04389"/>
    </source>
</evidence>
<dbReference type="InterPro" id="IPR007484">
    <property type="entry name" value="Peptidase_M28"/>
</dbReference>
<feature type="domain" description="Peptidase M28" evidence="23">
    <location>
        <begin position="288"/>
        <end position="505"/>
    </location>
</feature>
<comment type="subunit">
    <text evidence="19">Homodimer. The monomeric form is inactive while the homodimer is active.</text>
</comment>
<dbReference type="Gene3D" id="3.40.630.10">
    <property type="entry name" value="Zn peptidases"/>
    <property type="match status" value="2"/>
</dbReference>
<feature type="region of interest" description="Disordered" evidence="21">
    <location>
        <begin position="522"/>
        <end position="561"/>
    </location>
</feature>
<keyword evidence="7" id="KW-0121">Carboxypeptidase</keyword>
<keyword evidence="8" id="KW-0645">Protease</keyword>
<keyword evidence="6" id="KW-0964">Secreted</keyword>
<evidence type="ECO:0000256" key="13">
    <source>
        <dbReference type="ARBA" id="ARBA00022833"/>
    </source>
</evidence>